<protein>
    <submittedName>
        <fullName evidence="6">Basic amino acid/polyamine antiporter, APA family</fullName>
    </submittedName>
</protein>
<evidence type="ECO:0000256" key="1">
    <source>
        <dbReference type="ARBA" id="ARBA00004141"/>
    </source>
</evidence>
<dbReference type="GO" id="GO:0016020">
    <property type="term" value="C:membrane"/>
    <property type="evidence" value="ECO:0007669"/>
    <property type="project" value="UniProtKB-SubCell"/>
</dbReference>
<feature type="transmembrane region" description="Helical" evidence="5">
    <location>
        <begin position="117"/>
        <end position="140"/>
    </location>
</feature>
<proteinExistence type="predicted"/>
<accession>A0A8X8IEZ0</accession>
<evidence type="ECO:0000256" key="4">
    <source>
        <dbReference type="ARBA" id="ARBA00023136"/>
    </source>
</evidence>
<dbReference type="AlphaFoldDB" id="A0A8X8IEZ0"/>
<feature type="transmembrane region" description="Helical" evidence="5">
    <location>
        <begin position="408"/>
        <end position="429"/>
    </location>
</feature>
<dbReference type="Gene3D" id="1.20.1740.10">
    <property type="entry name" value="Amino acid/polyamine transporter I"/>
    <property type="match status" value="1"/>
</dbReference>
<reference evidence="6 7" key="1">
    <citation type="submission" date="2016-10" db="EMBL/GenBank/DDBJ databases">
        <authorList>
            <person name="Varghese N."/>
            <person name="Submissions S."/>
        </authorList>
    </citation>
    <scope>NUCLEOTIDE SEQUENCE [LARGE SCALE GENOMIC DNA]</scope>
    <source>
        <strain evidence="6 7">DSM 25353</strain>
    </source>
</reference>
<dbReference type="GO" id="GO:0015179">
    <property type="term" value="F:L-amino acid transmembrane transporter activity"/>
    <property type="evidence" value="ECO:0007669"/>
    <property type="project" value="TreeGrafter"/>
</dbReference>
<feature type="transmembrane region" description="Helical" evidence="5">
    <location>
        <begin position="38"/>
        <end position="58"/>
    </location>
</feature>
<dbReference type="Pfam" id="PF13520">
    <property type="entry name" value="AA_permease_2"/>
    <property type="match status" value="1"/>
</dbReference>
<evidence type="ECO:0000256" key="3">
    <source>
        <dbReference type="ARBA" id="ARBA00022989"/>
    </source>
</evidence>
<feature type="transmembrane region" description="Helical" evidence="5">
    <location>
        <begin position="441"/>
        <end position="464"/>
    </location>
</feature>
<feature type="transmembrane region" description="Helical" evidence="5">
    <location>
        <begin position="177"/>
        <end position="196"/>
    </location>
</feature>
<feature type="transmembrane region" description="Helical" evidence="5">
    <location>
        <begin position="70"/>
        <end position="96"/>
    </location>
</feature>
<dbReference type="PANTHER" id="PTHR11785:SF512">
    <property type="entry name" value="SOBREMESA, ISOFORM B"/>
    <property type="match status" value="1"/>
</dbReference>
<evidence type="ECO:0000313" key="7">
    <source>
        <dbReference type="Proteomes" id="UP000198711"/>
    </source>
</evidence>
<evidence type="ECO:0000313" key="6">
    <source>
        <dbReference type="EMBL" id="SDX43970.1"/>
    </source>
</evidence>
<gene>
    <name evidence="6" type="ORF">SAMN05444410_11616</name>
</gene>
<keyword evidence="4 5" id="KW-0472">Membrane</keyword>
<feature type="transmembrane region" description="Helical" evidence="5">
    <location>
        <begin position="208"/>
        <end position="227"/>
    </location>
</feature>
<name>A0A8X8IEZ0_9BACT</name>
<dbReference type="PIRSF" id="PIRSF006060">
    <property type="entry name" value="AA_transporter"/>
    <property type="match status" value="1"/>
</dbReference>
<feature type="transmembrane region" description="Helical" evidence="5">
    <location>
        <begin position="381"/>
        <end position="402"/>
    </location>
</feature>
<sequence length="501" mass="55522">MRVLFCGYPICLIFNTHKSSSNRLIPISIPEPILKRTLSLRTTIAIVIGGVIGSGIFMKPALMAAQLQSPLLLLSVWMVAGIVTLFGALSNAEVAVMFPETGGQFVFFQKMYGPRFAFLYGWAAFAVFNTAGNASIAYVFSQYANYFIHLPRLSLATEQAYHLHIPGVGTIFPLEQIGVKLLTVFIIVVLTLINYFSVGYGSMVQRFLTALKAVAIVLLIGGILFSGKGSWEHLVTATPQHLQGLNFIGMYMAAVAGAFWAYDGWNNITFVAGEIKEPQRNIPRSLFTGLFFCIIVYVLLNLAFVYVLPIQQLANSSFVASDAASVVWGMKGGSLIALLVMLFVLGTTNANVLATARVTFATAASSKKTNWVGKIQSRYHTPGNALLLNACWTIILIFSGSFDMLTDMLIFVSWFFYGMSALGVFILRYKMKDFPRTYKVWGYPFVPFLFVVFAFFFLASTLYTDIINYRNGHTQVINSLLGILITCVGIPLYYFFKNRKP</sequence>
<dbReference type="PANTHER" id="PTHR11785">
    <property type="entry name" value="AMINO ACID TRANSPORTER"/>
    <property type="match status" value="1"/>
</dbReference>
<feature type="transmembrane region" description="Helical" evidence="5">
    <location>
        <begin position="286"/>
        <end position="308"/>
    </location>
</feature>
<dbReference type="InterPro" id="IPR002293">
    <property type="entry name" value="AA/rel_permease1"/>
</dbReference>
<feature type="transmembrane region" description="Helical" evidence="5">
    <location>
        <begin position="247"/>
        <end position="265"/>
    </location>
</feature>
<evidence type="ECO:0000256" key="2">
    <source>
        <dbReference type="ARBA" id="ARBA00022692"/>
    </source>
</evidence>
<dbReference type="Proteomes" id="UP000198711">
    <property type="component" value="Unassembled WGS sequence"/>
</dbReference>
<feature type="transmembrane region" description="Helical" evidence="5">
    <location>
        <begin position="476"/>
        <end position="496"/>
    </location>
</feature>
<organism evidence="6 7">
    <name type="scientific">Hydrobacter penzbergensis</name>
    <dbReference type="NCBI Taxonomy" id="1235997"/>
    <lineage>
        <taxon>Bacteria</taxon>
        <taxon>Pseudomonadati</taxon>
        <taxon>Bacteroidota</taxon>
        <taxon>Chitinophagia</taxon>
        <taxon>Chitinophagales</taxon>
        <taxon>Chitinophagaceae</taxon>
        <taxon>Hydrobacter</taxon>
    </lineage>
</organism>
<keyword evidence="3 5" id="KW-1133">Transmembrane helix</keyword>
<comment type="caution">
    <text evidence="6">The sequence shown here is derived from an EMBL/GenBank/DDBJ whole genome shotgun (WGS) entry which is preliminary data.</text>
</comment>
<dbReference type="InterPro" id="IPR050598">
    <property type="entry name" value="AminoAcid_Transporter"/>
</dbReference>
<evidence type="ECO:0000256" key="5">
    <source>
        <dbReference type="SAM" id="Phobius"/>
    </source>
</evidence>
<keyword evidence="7" id="KW-1185">Reference proteome</keyword>
<keyword evidence="2 5" id="KW-0812">Transmembrane</keyword>
<dbReference type="EMBL" id="FNNO01000016">
    <property type="protein sequence ID" value="SDX43970.1"/>
    <property type="molecule type" value="Genomic_DNA"/>
</dbReference>
<comment type="subcellular location">
    <subcellularLocation>
        <location evidence="1">Membrane</location>
        <topology evidence="1">Multi-pass membrane protein</topology>
    </subcellularLocation>
</comment>